<dbReference type="SUPFAM" id="SSF46689">
    <property type="entry name" value="Homeodomain-like"/>
    <property type="match status" value="1"/>
</dbReference>
<dbReference type="GO" id="GO:0006281">
    <property type="term" value="P:DNA repair"/>
    <property type="evidence" value="ECO:0007669"/>
    <property type="project" value="UniProtKB-KW"/>
</dbReference>
<dbReference type="GO" id="GO:0043565">
    <property type="term" value="F:sequence-specific DNA binding"/>
    <property type="evidence" value="ECO:0007669"/>
    <property type="project" value="InterPro"/>
</dbReference>
<dbReference type="PANTHER" id="PTHR10815">
    <property type="entry name" value="METHYLATED-DNA--PROTEIN-CYSTEINE METHYLTRANSFERASE"/>
    <property type="match status" value="1"/>
</dbReference>
<comment type="similarity">
    <text evidence="3">Belongs to the MGMT family.</text>
</comment>
<dbReference type="PROSITE" id="PS01124">
    <property type="entry name" value="HTH_ARAC_FAMILY_2"/>
    <property type="match status" value="1"/>
</dbReference>
<dbReference type="NCBIfam" id="TIGR00589">
    <property type="entry name" value="ogt"/>
    <property type="match status" value="1"/>
</dbReference>
<dbReference type="GO" id="GO:0003908">
    <property type="term" value="F:methylated-DNA-[protein]-cysteine S-methyltransferase activity"/>
    <property type="evidence" value="ECO:0007669"/>
    <property type="project" value="UniProtKB-EC"/>
</dbReference>
<dbReference type="SUPFAM" id="SSF57884">
    <property type="entry name" value="Ada DNA repair protein, N-terminal domain (N-Ada 10)"/>
    <property type="match status" value="1"/>
</dbReference>
<dbReference type="PROSITE" id="PS00374">
    <property type="entry name" value="MGMT"/>
    <property type="match status" value="1"/>
</dbReference>
<accession>A0A3A6QT66</accession>
<keyword evidence="11" id="KW-0234">DNA repair</keyword>
<comment type="catalytic activity">
    <reaction evidence="1">
        <text>a 4-O-methyl-thymidine in DNA + L-cysteinyl-[protein] = a thymidine in DNA + S-methyl-L-cysteinyl-[protein]</text>
        <dbReference type="Rhea" id="RHEA:53428"/>
        <dbReference type="Rhea" id="RHEA-COMP:10131"/>
        <dbReference type="Rhea" id="RHEA-COMP:10132"/>
        <dbReference type="Rhea" id="RHEA-COMP:13555"/>
        <dbReference type="Rhea" id="RHEA-COMP:13556"/>
        <dbReference type="ChEBI" id="CHEBI:29950"/>
        <dbReference type="ChEBI" id="CHEBI:82612"/>
        <dbReference type="ChEBI" id="CHEBI:137386"/>
        <dbReference type="ChEBI" id="CHEBI:137387"/>
        <dbReference type="EC" id="2.1.1.63"/>
    </reaction>
</comment>
<protein>
    <recommendedName>
        <fullName evidence="4">methylated-DNA--[protein]-cysteine S-methyltransferase</fullName>
        <ecNumber evidence="4">2.1.1.63</ecNumber>
    </recommendedName>
</protein>
<evidence type="ECO:0000313" key="14">
    <source>
        <dbReference type="EMBL" id="RJX75563.1"/>
    </source>
</evidence>
<dbReference type="EC" id="2.1.1.63" evidence="4"/>
<dbReference type="Proteomes" id="UP000273252">
    <property type="component" value="Unassembled WGS sequence"/>
</dbReference>
<dbReference type="FunFam" id="1.10.10.10:FF:000214">
    <property type="entry name" value="Methylated-DNA--protein-cysteine methyltransferase"/>
    <property type="match status" value="1"/>
</dbReference>
<dbReference type="CDD" id="cd06445">
    <property type="entry name" value="ATase"/>
    <property type="match status" value="1"/>
</dbReference>
<dbReference type="PANTHER" id="PTHR10815:SF5">
    <property type="entry name" value="METHYLATED-DNA--PROTEIN-CYSTEINE METHYLTRANSFERASE"/>
    <property type="match status" value="1"/>
</dbReference>
<dbReference type="Gene3D" id="3.30.160.70">
    <property type="entry name" value="Methylated DNA-protein cysteine methyltransferase domain"/>
    <property type="match status" value="1"/>
</dbReference>
<gene>
    <name evidence="14" type="ORF">DZ860_02490</name>
</gene>
<dbReference type="Gene3D" id="1.10.10.60">
    <property type="entry name" value="Homeodomain-like"/>
    <property type="match status" value="1"/>
</dbReference>
<keyword evidence="15" id="KW-1185">Reference proteome</keyword>
<dbReference type="SUPFAM" id="SSF46767">
    <property type="entry name" value="Methylated DNA-protein cysteine methyltransferase, C-terminal domain"/>
    <property type="match status" value="1"/>
</dbReference>
<evidence type="ECO:0000313" key="15">
    <source>
        <dbReference type="Proteomes" id="UP000273252"/>
    </source>
</evidence>
<organism evidence="14 15">
    <name type="scientific">Vibrio sinensis</name>
    <dbReference type="NCBI Taxonomy" id="2302434"/>
    <lineage>
        <taxon>Bacteria</taxon>
        <taxon>Pseudomonadati</taxon>
        <taxon>Pseudomonadota</taxon>
        <taxon>Gammaproteobacteria</taxon>
        <taxon>Vibrionales</taxon>
        <taxon>Vibrionaceae</taxon>
        <taxon>Vibrio</taxon>
    </lineage>
</organism>
<keyword evidence="7" id="KW-0227">DNA damage</keyword>
<dbReference type="InterPro" id="IPR036217">
    <property type="entry name" value="MethylDNA_cys_MeTrfase_DNAb"/>
</dbReference>
<keyword evidence="8" id="KW-0805">Transcription regulation</keyword>
<dbReference type="InterPro" id="IPR018060">
    <property type="entry name" value="HTH_AraC"/>
</dbReference>
<evidence type="ECO:0000256" key="7">
    <source>
        <dbReference type="ARBA" id="ARBA00022763"/>
    </source>
</evidence>
<evidence type="ECO:0000256" key="12">
    <source>
        <dbReference type="ARBA" id="ARBA00049348"/>
    </source>
</evidence>
<dbReference type="SUPFAM" id="SSF53155">
    <property type="entry name" value="Methylated DNA-protein cysteine methyltransferase domain"/>
    <property type="match status" value="1"/>
</dbReference>
<dbReference type="Gene3D" id="3.40.10.10">
    <property type="entry name" value="DNA Methylphosphotriester Repair Domain"/>
    <property type="match status" value="1"/>
</dbReference>
<dbReference type="InterPro" id="IPR001497">
    <property type="entry name" value="MethylDNA_cys_MeTrfase_AS"/>
</dbReference>
<dbReference type="GO" id="GO:0003700">
    <property type="term" value="F:DNA-binding transcription factor activity"/>
    <property type="evidence" value="ECO:0007669"/>
    <property type="project" value="InterPro"/>
</dbReference>
<dbReference type="OrthoDB" id="9811249at2"/>
<dbReference type="InterPro" id="IPR014048">
    <property type="entry name" value="MethylDNA_cys_MeTrfase_DNA-bd"/>
</dbReference>
<comment type="cofactor">
    <cofactor evidence="2">
        <name>Zn(2+)</name>
        <dbReference type="ChEBI" id="CHEBI:29105"/>
    </cofactor>
</comment>
<dbReference type="Gene3D" id="1.10.10.10">
    <property type="entry name" value="Winged helix-like DNA-binding domain superfamily/Winged helix DNA-binding domain"/>
    <property type="match status" value="1"/>
</dbReference>
<dbReference type="InterPro" id="IPR036388">
    <property type="entry name" value="WH-like_DNA-bd_sf"/>
</dbReference>
<evidence type="ECO:0000259" key="13">
    <source>
        <dbReference type="PROSITE" id="PS01124"/>
    </source>
</evidence>
<dbReference type="GO" id="GO:0008270">
    <property type="term" value="F:zinc ion binding"/>
    <property type="evidence" value="ECO:0007669"/>
    <property type="project" value="InterPro"/>
</dbReference>
<evidence type="ECO:0000256" key="6">
    <source>
        <dbReference type="ARBA" id="ARBA00022679"/>
    </source>
</evidence>
<evidence type="ECO:0000256" key="11">
    <source>
        <dbReference type="ARBA" id="ARBA00023204"/>
    </source>
</evidence>
<dbReference type="InterPro" id="IPR036631">
    <property type="entry name" value="MGMT_N_sf"/>
</dbReference>
<proteinExistence type="inferred from homology"/>
<evidence type="ECO:0000256" key="2">
    <source>
        <dbReference type="ARBA" id="ARBA00001947"/>
    </source>
</evidence>
<dbReference type="Pfam" id="PF02805">
    <property type="entry name" value="Ada_Zn_binding"/>
    <property type="match status" value="1"/>
</dbReference>
<evidence type="ECO:0000256" key="5">
    <source>
        <dbReference type="ARBA" id="ARBA00022603"/>
    </source>
</evidence>
<evidence type="ECO:0000256" key="3">
    <source>
        <dbReference type="ARBA" id="ARBA00008711"/>
    </source>
</evidence>
<keyword evidence="6 14" id="KW-0808">Transferase</keyword>
<dbReference type="InterPro" id="IPR009057">
    <property type="entry name" value="Homeodomain-like_sf"/>
</dbReference>
<comment type="catalytic activity">
    <reaction evidence="12">
        <text>a 6-O-methyl-2'-deoxyguanosine in DNA + L-cysteinyl-[protein] = S-methyl-L-cysteinyl-[protein] + a 2'-deoxyguanosine in DNA</text>
        <dbReference type="Rhea" id="RHEA:24000"/>
        <dbReference type="Rhea" id="RHEA-COMP:10131"/>
        <dbReference type="Rhea" id="RHEA-COMP:10132"/>
        <dbReference type="Rhea" id="RHEA-COMP:11367"/>
        <dbReference type="Rhea" id="RHEA-COMP:11368"/>
        <dbReference type="ChEBI" id="CHEBI:29950"/>
        <dbReference type="ChEBI" id="CHEBI:82612"/>
        <dbReference type="ChEBI" id="CHEBI:85445"/>
        <dbReference type="ChEBI" id="CHEBI:85448"/>
        <dbReference type="EC" id="2.1.1.63"/>
    </reaction>
</comment>
<feature type="domain" description="HTH araC/xylS-type" evidence="13">
    <location>
        <begin position="82"/>
        <end position="179"/>
    </location>
</feature>
<dbReference type="InterPro" id="IPR035451">
    <property type="entry name" value="Ada-like_dom_sf"/>
</dbReference>
<dbReference type="GO" id="GO:0032259">
    <property type="term" value="P:methylation"/>
    <property type="evidence" value="ECO:0007669"/>
    <property type="project" value="UniProtKB-KW"/>
</dbReference>
<dbReference type="InterPro" id="IPR004026">
    <property type="entry name" value="Ada_DNA_repair_Zn-bd"/>
</dbReference>
<dbReference type="SMART" id="SM00342">
    <property type="entry name" value="HTH_ARAC"/>
    <property type="match status" value="1"/>
</dbReference>
<evidence type="ECO:0000256" key="8">
    <source>
        <dbReference type="ARBA" id="ARBA00023015"/>
    </source>
</evidence>
<dbReference type="RefSeq" id="WP_120029319.1">
    <property type="nucleotide sequence ID" value="NZ_QVMU01000001.1"/>
</dbReference>
<evidence type="ECO:0000256" key="1">
    <source>
        <dbReference type="ARBA" id="ARBA00001286"/>
    </source>
</evidence>
<dbReference type="Pfam" id="PF12833">
    <property type="entry name" value="HTH_18"/>
    <property type="match status" value="1"/>
</dbReference>
<keyword evidence="9" id="KW-0010">Activator</keyword>
<evidence type="ECO:0000256" key="10">
    <source>
        <dbReference type="ARBA" id="ARBA00023163"/>
    </source>
</evidence>
<comment type="caution">
    <text evidence="14">The sequence shown here is derived from an EMBL/GenBank/DDBJ whole genome shotgun (WGS) entry which is preliminary data.</text>
</comment>
<dbReference type="Pfam" id="PF01035">
    <property type="entry name" value="DNA_binding_1"/>
    <property type="match status" value="1"/>
</dbReference>
<dbReference type="AlphaFoldDB" id="A0A3A6QT66"/>
<name>A0A3A6QT66_9VIBR</name>
<keyword evidence="10" id="KW-0804">Transcription</keyword>
<reference evidence="14 15" key="1">
    <citation type="submission" date="2018-08" db="EMBL/GenBank/DDBJ databases">
        <title>Vibrio isolated from the Eastern China Marginal Seas.</title>
        <authorList>
            <person name="Li Y."/>
        </authorList>
    </citation>
    <scope>NUCLEOTIDE SEQUENCE [LARGE SCALE GENOMIC DNA]</scope>
    <source>
        <strain evidence="14 15">BEI233</strain>
    </source>
</reference>
<evidence type="ECO:0000256" key="4">
    <source>
        <dbReference type="ARBA" id="ARBA00011918"/>
    </source>
</evidence>
<evidence type="ECO:0000256" key="9">
    <source>
        <dbReference type="ARBA" id="ARBA00023159"/>
    </source>
</evidence>
<dbReference type="EMBL" id="QVMU01000001">
    <property type="protein sequence ID" value="RJX75563.1"/>
    <property type="molecule type" value="Genomic_DNA"/>
</dbReference>
<keyword evidence="5 14" id="KW-0489">Methyltransferase</keyword>
<sequence length="356" mass="39543">MSTLSKHEMVKAVKHRDGHYDGRFYYGVITTGVFCNPSCSTKAANPENLRFFSNVESAMQLGFRPCKRCCPLGDDKRISQLIDVARYIVNNVEDKITLTTLGHIAQLSPSRLQRIFKDVFGISPKHYQDAIRMQTFKDSLKEGNAVTDAIYSSGFGSISRVYGEATRNIGMTPKAYRDGGYGETIYYACRESALGHIIMAATNKGVCCVQFGEDPDTLVSLLSNEFPNANLMRSAAQEAPELDNWMIALDNHISQGAPRPNIPLDIRGTAFQIKVWNFLLSIKEGDVMSYGEIAAYIDNPKAVRAVGTACGKNPISVLIPCHRVLRSDGSLGGYRWGLDRKRTLLAKEKVRLRNSR</sequence>